<dbReference type="EMBL" id="OIVN01002152">
    <property type="protein sequence ID" value="SPD01030.1"/>
    <property type="molecule type" value="Genomic_DNA"/>
</dbReference>
<gene>
    <name evidence="1" type="ORF">FSB_LOCUS28912</name>
    <name evidence="2" type="ORF">FSB_LOCUS44758</name>
    <name evidence="3" type="ORF">FSB_LOCUS50530</name>
</gene>
<proteinExistence type="predicted"/>
<evidence type="ECO:0000313" key="3">
    <source>
        <dbReference type="EMBL" id="SPD22648.1"/>
    </source>
</evidence>
<evidence type="ECO:0000313" key="1">
    <source>
        <dbReference type="EMBL" id="SPD01030.1"/>
    </source>
</evidence>
<reference evidence="3" key="1">
    <citation type="submission" date="2018-02" db="EMBL/GenBank/DDBJ databases">
        <authorList>
            <person name="Cohen D.B."/>
            <person name="Kent A.D."/>
        </authorList>
    </citation>
    <scope>NUCLEOTIDE SEQUENCE</scope>
</reference>
<protein>
    <submittedName>
        <fullName evidence="3">Uncharacterized protein</fullName>
    </submittedName>
</protein>
<dbReference type="EMBL" id="OIVN01004353">
    <property type="protein sequence ID" value="SPD16876.1"/>
    <property type="molecule type" value="Genomic_DNA"/>
</dbReference>
<accession>A0A2N9IDY0</accession>
<dbReference type="AlphaFoldDB" id="A0A2N9IDY0"/>
<organism evidence="3">
    <name type="scientific">Fagus sylvatica</name>
    <name type="common">Beechnut</name>
    <dbReference type="NCBI Taxonomy" id="28930"/>
    <lineage>
        <taxon>Eukaryota</taxon>
        <taxon>Viridiplantae</taxon>
        <taxon>Streptophyta</taxon>
        <taxon>Embryophyta</taxon>
        <taxon>Tracheophyta</taxon>
        <taxon>Spermatophyta</taxon>
        <taxon>Magnoliopsida</taxon>
        <taxon>eudicotyledons</taxon>
        <taxon>Gunneridae</taxon>
        <taxon>Pentapetalae</taxon>
        <taxon>rosids</taxon>
        <taxon>fabids</taxon>
        <taxon>Fagales</taxon>
        <taxon>Fagaceae</taxon>
        <taxon>Fagus</taxon>
    </lineage>
</organism>
<sequence>MIRRRLWKPRTICIEIHFDWVFAEAHQLEDLFMEPWVEATCGGRGGGFLLVCGGR</sequence>
<evidence type="ECO:0000313" key="2">
    <source>
        <dbReference type="EMBL" id="SPD16876.1"/>
    </source>
</evidence>
<dbReference type="EMBL" id="OIVN01005470">
    <property type="protein sequence ID" value="SPD22648.1"/>
    <property type="molecule type" value="Genomic_DNA"/>
</dbReference>
<name>A0A2N9IDY0_FAGSY</name>